<protein>
    <recommendedName>
        <fullName evidence="1">Endonuclease/exonuclease/phosphatase domain-containing protein</fullName>
    </recommendedName>
</protein>
<dbReference type="InterPro" id="IPR036691">
    <property type="entry name" value="Endo/exonu/phosph_ase_sf"/>
</dbReference>
<keyword evidence="3" id="KW-1185">Reference proteome</keyword>
<dbReference type="PANTHER" id="PTHR33710:SF71">
    <property type="entry name" value="ENDONUCLEASE_EXONUCLEASE_PHOSPHATASE DOMAIN-CONTAINING PROTEIN"/>
    <property type="match status" value="1"/>
</dbReference>
<organism evidence="2 3">
    <name type="scientific">Miscanthus lutarioriparius</name>
    <dbReference type="NCBI Taxonomy" id="422564"/>
    <lineage>
        <taxon>Eukaryota</taxon>
        <taxon>Viridiplantae</taxon>
        <taxon>Streptophyta</taxon>
        <taxon>Embryophyta</taxon>
        <taxon>Tracheophyta</taxon>
        <taxon>Spermatophyta</taxon>
        <taxon>Magnoliopsida</taxon>
        <taxon>Liliopsida</taxon>
        <taxon>Poales</taxon>
        <taxon>Poaceae</taxon>
        <taxon>PACMAD clade</taxon>
        <taxon>Panicoideae</taxon>
        <taxon>Andropogonodae</taxon>
        <taxon>Andropogoneae</taxon>
        <taxon>Saccharinae</taxon>
        <taxon>Miscanthus</taxon>
    </lineage>
</organism>
<dbReference type="InterPro" id="IPR005135">
    <property type="entry name" value="Endo/exonuclease/phosphatase"/>
</dbReference>
<proteinExistence type="predicted"/>
<dbReference type="SUPFAM" id="SSF56219">
    <property type="entry name" value="DNase I-like"/>
    <property type="match status" value="1"/>
</dbReference>
<dbReference type="GO" id="GO:0003824">
    <property type="term" value="F:catalytic activity"/>
    <property type="evidence" value="ECO:0007669"/>
    <property type="project" value="InterPro"/>
</dbReference>
<sequence>MGVNLSKLELEDYKVQEFCISMSVRDRISNFRWLIVMVYGPSQHDKSRDVLYELSQIYEKATLPIILGGDFNLIREISDKNSDNHNQTLMDKFNDFIGDYQLRELKRSGQKYTWTNKQENLVLVNLDRVFSPWGGRKNSLYLSLGVLL</sequence>
<accession>A0A811SCM2</accession>
<dbReference type="OrthoDB" id="686933at2759"/>
<gene>
    <name evidence="2" type="ORF">NCGR_LOCUS64536</name>
</gene>
<evidence type="ECO:0000259" key="1">
    <source>
        <dbReference type="Pfam" id="PF14529"/>
    </source>
</evidence>
<dbReference type="Pfam" id="PF14529">
    <property type="entry name" value="Exo_endo_phos_2"/>
    <property type="match status" value="1"/>
</dbReference>
<name>A0A811SCM2_9POAL</name>
<dbReference type="PANTHER" id="PTHR33710">
    <property type="entry name" value="BNAC02G09200D PROTEIN"/>
    <property type="match status" value="1"/>
</dbReference>
<dbReference type="Gene3D" id="3.60.10.10">
    <property type="entry name" value="Endonuclease/exonuclease/phosphatase"/>
    <property type="match status" value="1"/>
</dbReference>
<evidence type="ECO:0000313" key="2">
    <source>
        <dbReference type="EMBL" id="CAD6340438.1"/>
    </source>
</evidence>
<dbReference type="AlphaFoldDB" id="A0A811SCM2"/>
<evidence type="ECO:0000313" key="3">
    <source>
        <dbReference type="Proteomes" id="UP000604825"/>
    </source>
</evidence>
<reference evidence="2" key="1">
    <citation type="submission" date="2020-10" db="EMBL/GenBank/DDBJ databases">
        <authorList>
            <person name="Han B."/>
            <person name="Lu T."/>
            <person name="Zhao Q."/>
            <person name="Huang X."/>
            <person name="Zhao Y."/>
        </authorList>
    </citation>
    <scope>NUCLEOTIDE SEQUENCE</scope>
</reference>
<comment type="caution">
    <text evidence="2">The sequence shown here is derived from an EMBL/GenBank/DDBJ whole genome shotgun (WGS) entry which is preliminary data.</text>
</comment>
<dbReference type="EMBL" id="CAJGYO010000019">
    <property type="protein sequence ID" value="CAD6340438.1"/>
    <property type="molecule type" value="Genomic_DNA"/>
</dbReference>
<dbReference type="Proteomes" id="UP000604825">
    <property type="component" value="Unassembled WGS sequence"/>
</dbReference>
<feature type="domain" description="Endonuclease/exonuclease/phosphatase" evidence="1">
    <location>
        <begin position="34"/>
        <end position="120"/>
    </location>
</feature>